<dbReference type="Gene3D" id="3.30.300.130">
    <property type="entry name" value="Fe-S cluster assembly (FSCA)"/>
    <property type="match status" value="1"/>
</dbReference>
<evidence type="ECO:0000313" key="3">
    <source>
        <dbReference type="Proteomes" id="UP000054683"/>
    </source>
</evidence>
<dbReference type="Pfam" id="PF01883">
    <property type="entry name" value="FeS_assembly_P"/>
    <property type="match status" value="1"/>
</dbReference>
<dbReference type="EMBL" id="FCOK02000022">
    <property type="protein sequence ID" value="SAL37067.1"/>
    <property type="molecule type" value="Genomic_DNA"/>
</dbReference>
<reference evidence="2 3" key="1">
    <citation type="submission" date="2016-01" db="EMBL/GenBank/DDBJ databases">
        <authorList>
            <person name="Oliw E.H."/>
        </authorList>
    </citation>
    <scope>NUCLEOTIDE SEQUENCE [LARGE SCALE GENOMIC DNA]</scope>
    <source>
        <strain evidence="2">LMG 27134</strain>
    </source>
</reference>
<dbReference type="AlphaFoldDB" id="A0A158GYZ8"/>
<accession>A0A158GYZ8</accession>
<evidence type="ECO:0000259" key="1">
    <source>
        <dbReference type="Pfam" id="PF01883"/>
    </source>
</evidence>
<dbReference type="InterPro" id="IPR034904">
    <property type="entry name" value="FSCA_dom_sf"/>
</dbReference>
<proteinExistence type="predicted"/>
<dbReference type="RefSeq" id="WP_062086894.1">
    <property type="nucleotide sequence ID" value="NZ_FCOK02000022.1"/>
</dbReference>
<protein>
    <recommendedName>
        <fullName evidence="1">MIP18 family-like domain-containing protein</fullName>
    </recommendedName>
</protein>
<feature type="domain" description="MIP18 family-like" evidence="1">
    <location>
        <begin position="4"/>
        <end position="84"/>
    </location>
</feature>
<evidence type="ECO:0000313" key="2">
    <source>
        <dbReference type="EMBL" id="SAL37067.1"/>
    </source>
</evidence>
<organism evidence="2 3">
    <name type="scientific">Caballeronia udeis</name>
    <dbReference type="NCBI Taxonomy" id="1232866"/>
    <lineage>
        <taxon>Bacteria</taxon>
        <taxon>Pseudomonadati</taxon>
        <taxon>Pseudomonadota</taxon>
        <taxon>Betaproteobacteria</taxon>
        <taxon>Burkholderiales</taxon>
        <taxon>Burkholderiaceae</taxon>
        <taxon>Caballeronia</taxon>
    </lineage>
</organism>
<name>A0A158GYZ8_9BURK</name>
<dbReference type="SUPFAM" id="SSF117916">
    <property type="entry name" value="Fe-S cluster assembly (FSCA) domain-like"/>
    <property type="match status" value="1"/>
</dbReference>
<gene>
    <name evidence="2" type="ORF">AWB69_03583</name>
</gene>
<dbReference type="Proteomes" id="UP000054683">
    <property type="component" value="Unassembled WGS sequence"/>
</dbReference>
<sequence>MIEETDIRHALNQVIDPCSVAAGCAAGLDDMGLVRSVSLHDESGGTHVEVVIAVTEYGCLMGAPFATEAYKALCALPGVAHVDVLLDDRFDWVPEDMNHAYQARLHEHRSRRLGVIPVRVIGSREETAHNRKCGP</sequence>
<dbReference type="InterPro" id="IPR002744">
    <property type="entry name" value="MIP18-like"/>
</dbReference>